<evidence type="ECO:0000256" key="4">
    <source>
        <dbReference type="ARBA" id="ARBA00022764"/>
    </source>
</evidence>
<name>A0A4R1HJI6_9GAMM</name>
<organism evidence="7 8">
    <name type="scientific">Thiogranum longum</name>
    <dbReference type="NCBI Taxonomy" id="1537524"/>
    <lineage>
        <taxon>Bacteria</taxon>
        <taxon>Pseudomonadati</taxon>
        <taxon>Pseudomonadota</taxon>
        <taxon>Gammaproteobacteria</taxon>
        <taxon>Chromatiales</taxon>
        <taxon>Ectothiorhodospiraceae</taxon>
        <taxon>Thiogranum</taxon>
    </lineage>
</organism>
<dbReference type="Pfam" id="PF07676">
    <property type="entry name" value="PD40"/>
    <property type="match status" value="5"/>
</dbReference>
<comment type="function">
    <text evidence="5">Part of the Tol-Pal system, which plays a role in outer membrane invagination during cell division and is important for maintaining outer membrane integrity.</text>
</comment>
<feature type="chain" id="PRO_5021058116" description="Tol-Pal system protein TolB" evidence="5">
    <location>
        <begin position="24"/>
        <end position="435"/>
    </location>
</feature>
<dbReference type="RefSeq" id="WP_207891789.1">
    <property type="nucleotide sequence ID" value="NZ_SMFX01000001.1"/>
</dbReference>
<evidence type="ECO:0000256" key="5">
    <source>
        <dbReference type="HAMAP-Rule" id="MF_00671"/>
    </source>
</evidence>
<dbReference type="InterPro" id="IPR014167">
    <property type="entry name" value="Tol-Pal_TolB"/>
</dbReference>
<comment type="caution">
    <text evidence="7">The sequence shown here is derived from an EMBL/GenBank/DDBJ whole genome shotgun (WGS) entry which is preliminary data.</text>
</comment>
<keyword evidence="5" id="KW-0132">Cell division</keyword>
<comment type="similarity">
    <text evidence="2 5">Belongs to the TolB family.</text>
</comment>
<dbReference type="PANTHER" id="PTHR36842:SF1">
    <property type="entry name" value="PROTEIN TOLB"/>
    <property type="match status" value="1"/>
</dbReference>
<feature type="signal peptide" evidence="5">
    <location>
        <begin position="1"/>
        <end position="23"/>
    </location>
</feature>
<protein>
    <recommendedName>
        <fullName evidence="5">Tol-Pal system protein TolB</fullName>
    </recommendedName>
</protein>
<dbReference type="InterPro" id="IPR011042">
    <property type="entry name" value="6-blade_b-propeller_TolB-like"/>
</dbReference>
<dbReference type="PANTHER" id="PTHR36842">
    <property type="entry name" value="PROTEIN TOLB HOMOLOG"/>
    <property type="match status" value="1"/>
</dbReference>
<keyword evidence="3 5" id="KW-0732">Signal</keyword>
<dbReference type="NCBIfam" id="TIGR02800">
    <property type="entry name" value="propeller_TolB"/>
    <property type="match status" value="1"/>
</dbReference>
<feature type="domain" description="TolB N-terminal" evidence="6">
    <location>
        <begin position="25"/>
        <end position="130"/>
    </location>
</feature>
<dbReference type="GO" id="GO:0017038">
    <property type="term" value="P:protein import"/>
    <property type="evidence" value="ECO:0007669"/>
    <property type="project" value="InterPro"/>
</dbReference>
<dbReference type="SUPFAM" id="SSF52964">
    <property type="entry name" value="TolB, N-terminal domain"/>
    <property type="match status" value="1"/>
</dbReference>
<dbReference type="Gene3D" id="3.40.50.10070">
    <property type="entry name" value="TolB, N-terminal domain"/>
    <property type="match status" value="1"/>
</dbReference>
<sequence length="435" mass="47712" precursor="true">MKIQALVKLSFFVSLLLSGVAHAALTIEITQGMEGAAPIAVVPFDTSNNRYPPPQDVSGIIAADLARSGRFAPVDERDMLSKPSDIKQVRFQDWRTLGVDNLVIGKVETAGDDKYRIQFRLFDVYRGRQITGHSIPATAAQLRYVAHRVSDIIYEKLTGEPGAFATHIAYVEAEKKADHKEYRLLLADSDGFNARTLLTSREPLMSPAWSPDGRQLAYVSFEKRRASVFIQDASTGKRRKVAGFEGINGAPAWSPDGSRLALTLSRDGNPEIYTLRLKDGQLKRLTVGPAIDTEPAWSPDGSSIVFTSDRGGSPQLYRMASSGGQAKRLTFEGSYNASADFSPDGRQLAMVSGDRGRYRIAVLDLDSGLLRVVSDGKLDESPSFAPNGSMIIYATEADRRGVLAAVSSDGRIRQRLSVQKGDVREPVWSPYNRQR</sequence>
<evidence type="ECO:0000313" key="8">
    <source>
        <dbReference type="Proteomes" id="UP000295707"/>
    </source>
</evidence>
<accession>A0A4R1HJI6</accession>
<proteinExistence type="inferred from homology"/>
<dbReference type="Proteomes" id="UP000295707">
    <property type="component" value="Unassembled WGS sequence"/>
</dbReference>
<dbReference type="Gene3D" id="2.120.10.30">
    <property type="entry name" value="TolB, C-terminal domain"/>
    <property type="match status" value="1"/>
</dbReference>
<dbReference type="InterPro" id="IPR007195">
    <property type="entry name" value="TolB_N"/>
</dbReference>
<keyword evidence="4 5" id="KW-0574">Periplasm</keyword>
<dbReference type="GO" id="GO:0042597">
    <property type="term" value="C:periplasmic space"/>
    <property type="evidence" value="ECO:0007669"/>
    <property type="project" value="UniProtKB-SubCell"/>
</dbReference>
<evidence type="ECO:0000256" key="2">
    <source>
        <dbReference type="ARBA" id="ARBA00009820"/>
    </source>
</evidence>
<evidence type="ECO:0000256" key="1">
    <source>
        <dbReference type="ARBA" id="ARBA00004418"/>
    </source>
</evidence>
<reference evidence="7 8" key="1">
    <citation type="submission" date="2019-03" db="EMBL/GenBank/DDBJ databases">
        <title>Genomic Encyclopedia of Type Strains, Phase IV (KMG-IV): sequencing the most valuable type-strain genomes for metagenomic binning, comparative biology and taxonomic classification.</title>
        <authorList>
            <person name="Goeker M."/>
        </authorList>
    </citation>
    <scope>NUCLEOTIDE SEQUENCE [LARGE SCALE GENOMIC DNA]</scope>
    <source>
        <strain evidence="7 8">DSM 19610</strain>
    </source>
</reference>
<keyword evidence="8" id="KW-1185">Reference proteome</keyword>
<dbReference type="EMBL" id="SMFX01000001">
    <property type="protein sequence ID" value="TCK17382.1"/>
    <property type="molecule type" value="Genomic_DNA"/>
</dbReference>
<dbReference type="HAMAP" id="MF_00671">
    <property type="entry name" value="TolB"/>
    <property type="match status" value="1"/>
</dbReference>
<evidence type="ECO:0000256" key="3">
    <source>
        <dbReference type="ARBA" id="ARBA00022729"/>
    </source>
</evidence>
<keyword evidence="5" id="KW-0131">Cell cycle</keyword>
<evidence type="ECO:0000313" key="7">
    <source>
        <dbReference type="EMBL" id="TCK17382.1"/>
    </source>
</evidence>
<comment type="subcellular location">
    <subcellularLocation>
        <location evidence="1 5">Periplasm</location>
    </subcellularLocation>
</comment>
<comment type="subunit">
    <text evidence="5">The Tol-Pal system is composed of five core proteins: the inner membrane proteins TolA, TolQ and TolR, the periplasmic protein TolB and the outer membrane protein Pal. They form a network linking the inner and outer membranes and the peptidoglycan layer.</text>
</comment>
<dbReference type="SUPFAM" id="SSF69304">
    <property type="entry name" value="Tricorn protease N-terminal domain"/>
    <property type="match status" value="1"/>
</dbReference>
<dbReference type="GO" id="GO:0051301">
    <property type="term" value="P:cell division"/>
    <property type="evidence" value="ECO:0007669"/>
    <property type="project" value="UniProtKB-UniRule"/>
</dbReference>
<gene>
    <name evidence="5" type="primary">tolB</name>
    <name evidence="7" type="ORF">DFR30_0611</name>
</gene>
<dbReference type="InterPro" id="IPR011659">
    <property type="entry name" value="WD40"/>
</dbReference>
<evidence type="ECO:0000259" key="6">
    <source>
        <dbReference type="Pfam" id="PF04052"/>
    </source>
</evidence>
<dbReference type="Pfam" id="PF04052">
    <property type="entry name" value="TolB_N"/>
    <property type="match status" value="1"/>
</dbReference>
<dbReference type="AlphaFoldDB" id="A0A4R1HJI6"/>